<dbReference type="RefSeq" id="WP_344707882.1">
    <property type="nucleotide sequence ID" value="NZ_BAABBQ010000001.1"/>
</dbReference>
<proteinExistence type="predicted"/>
<dbReference type="Pfam" id="PF05711">
    <property type="entry name" value="TylF"/>
    <property type="match status" value="1"/>
</dbReference>
<dbReference type="PANTHER" id="PTHR40036">
    <property type="entry name" value="MACROCIN O-METHYLTRANSFERASE"/>
    <property type="match status" value="1"/>
</dbReference>
<reference evidence="2" key="1">
    <citation type="journal article" date="2019" name="Int. J. Syst. Evol. Microbiol.">
        <title>The Global Catalogue of Microorganisms (GCM) 10K type strain sequencing project: providing services to taxonomists for standard genome sequencing and annotation.</title>
        <authorList>
            <consortium name="The Broad Institute Genomics Platform"/>
            <consortium name="The Broad Institute Genome Sequencing Center for Infectious Disease"/>
            <person name="Wu L."/>
            <person name="Ma J."/>
        </authorList>
    </citation>
    <scope>NUCLEOTIDE SEQUENCE [LARGE SCALE GENOMIC DNA]</scope>
    <source>
        <strain evidence="2">JCM 17563</strain>
    </source>
</reference>
<sequence>MNVLLTAKARLKSLIGRRLSRDFLEKLTEYNIAETELTLAGAKHHRPPGSSWAAIIERGREKLWQEALPDPETPILLLEFGSWQGESMRYLAGLNRHSDSCFLGFDSFEGLPEDWRGMAAERFDQGGALPVVDDPRVRFVRGWFRDSVPPLLDELEELARGKHLVVHYDADLYSSTIFLLFALGSRFKAYDVIFDEFSGHETRALFNYMQATGATARFSHRLDWQGWPQVVAGRLETP</sequence>
<accession>A0ABP7TCZ1</accession>
<dbReference type="Proteomes" id="UP001500235">
    <property type="component" value="Unassembled WGS sequence"/>
</dbReference>
<keyword evidence="2" id="KW-1185">Reference proteome</keyword>
<dbReference type="InterPro" id="IPR008884">
    <property type="entry name" value="TylF_MeTrfase"/>
</dbReference>
<comment type="caution">
    <text evidence="1">The sequence shown here is derived from an EMBL/GenBank/DDBJ whole genome shotgun (WGS) entry which is preliminary data.</text>
</comment>
<organism evidence="1 2">
    <name type="scientific">Sphingomonas swuensis</name>
    <dbReference type="NCBI Taxonomy" id="977800"/>
    <lineage>
        <taxon>Bacteria</taxon>
        <taxon>Pseudomonadati</taxon>
        <taxon>Pseudomonadota</taxon>
        <taxon>Alphaproteobacteria</taxon>
        <taxon>Sphingomonadales</taxon>
        <taxon>Sphingomonadaceae</taxon>
        <taxon>Sphingomonas</taxon>
    </lineage>
</organism>
<evidence type="ECO:0000313" key="2">
    <source>
        <dbReference type="Proteomes" id="UP001500235"/>
    </source>
</evidence>
<dbReference type="EMBL" id="BAABBQ010000001">
    <property type="protein sequence ID" value="GAA4024424.1"/>
    <property type="molecule type" value="Genomic_DNA"/>
</dbReference>
<dbReference type="InterPro" id="IPR029063">
    <property type="entry name" value="SAM-dependent_MTases_sf"/>
</dbReference>
<dbReference type="SUPFAM" id="SSF53335">
    <property type="entry name" value="S-adenosyl-L-methionine-dependent methyltransferases"/>
    <property type="match status" value="1"/>
</dbReference>
<protein>
    <recommendedName>
        <fullName evidence="3">Methyltransferase</fullName>
    </recommendedName>
</protein>
<evidence type="ECO:0000313" key="1">
    <source>
        <dbReference type="EMBL" id="GAA4024424.1"/>
    </source>
</evidence>
<dbReference type="PANTHER" id="PTHR40036:SF1">
    <property type="entry name" value="MACROCIN O-METHYLTRANSFERASE"/>
    <property type="match status" value="1"/>
</dbReference>
<evidence type="ECO:0008006" key="3">
    <source>
        <dbReference type="Google" id="ProtNLM"/>
    </source>
</evidence>
<name>A0ABP7TCZ1_9SPHN</name>
<gene>
    <name evidence="1" type="ORF">GCM10022280_26610</name>
</gene>
<dbReference type="Gene3D" id="3.40.50.150">
    <property type="entry name" value="Vaccinia Virus protein VP39"/>
    <property type="match status" value="1"/>
</dbReference>